<keyword evidence="4" id="KW-1185">Reference proteome</keyword>
<feature type="compositionally biased region" description="Basic and acidic residues" evidence="2">
    <location>
        <begin position="544"/>
        <end position="583"/>
    </location>
</feature>
<dbReference type="Proteomes" id="UP000092716">
    <property type="component" value="Chromosome 5"/>
</dbReference>
<feature type="compositionally biased region" description="Basic and acidic residues" evidence="2">
    <location>
        <begin position="731"/>
        <end position="742"/>
    </location>
</feature>
<feature type="compositionally biased region" description="Basic and acidic residues" evidence="2">
    <location>
        <begin position="273"/>
        <end position="287"/>
    </location>
</feature>
<dbReference type="RefSeq" id="XP_019913363.1">
    <property type="nucleotide sequence ID" value="XM_020057813.1"/>
</dbReference>
<feature type="region of interest" description="Disordered" evidence="2">
    <location>
        <begin position="543"/>
        <end position="678"/>
    </location>
</feature>
<feature type="compositionally biased region" description="Basic and acidic residues" evidence="2">
    <location>
        <begin position="1256"/>
        <end position="1282"/>
    </location>
</feature>
<feature type="region of interest" description="Disordered" evidence="2">
    <location>
        <begin position="1"/>
        <end position="24"/>
    </location>
</feature>
<feature type="compositionally biased region" description="Basic and acidic residues" evidence="2">
    <location>
        <begin position="915"/>
        <end position="929"/>
    </location>
</feature>
<feature type="region of interest" description="Disordered" evidence="2">
    <location>
        <begin position="1254"/>
        <end position="1282"/>
    </location>
</feature>
<feature type="region of interest" description="Disordered" evidence="2">
    <location>
        <begin position="890"/>
        <end position="940"/>
    </location>
</feature>
<feature type="region of interest" description="Disordered" evidence="2">
    <location>
        <begin position="2311"/>
        <end position="2359"/>
    </location>
</feature>
<feature type="region of interest" description="Disordered" evidence="2">
    <location>
        <begin position="1880"/>
        <end position="1901"/>
    </location>
</feature>
<dbReference type="GeneID" id="30907730"/>
<sequence length="2452" mass="276224">MHLPVATHKRVKKRQSIQKGKQGRHSKWVIIKNNFGLLSRWNSPTQSTNANMKTSQVDKYFFIKPRTYFCDMHGQKCACLDKWNGNLVQFELSTKSGSRETEENQSDVTTGDETYRGATNNFAPNGGKFESPLCDKSKKVGKNPVKRSSSKVNGFTKRYLPTEGTAAYNTVTNAENTGNDPLSIFKTESDKILEHIKKWKMKRSTLSKRGQVPDYVVGRDIPSPSAKEVAPNYGNILRDKKRKKKKTDTCATLPKKLENFRTGEQAHCNYANGEKKDSPKNEAHIEGKTTQGGISHTMATPYNNNKVKRCYLKKEEISFSQKGSCNFNQLDDFHIVSGLTMERKLNLPGGNCPRHKTPSDLSSCSAGDRTNPANIPRTEGLYQNEQINQRKKRKIDTQSNRNALINKTNNCKELLSGFPAIRLKGGSENDAPHSSQIFSKQVKCVYLPKGNNQDIAFEGDLKWKNYILTNKSADAKGSTQSEKHSYDIYKAKGRKSDIKGFGTPSNNLNYAKKVIKIGTSQNIQHSATKKLNSEELTIGMKNIQNERRESQNRENGNKKTLTDGKVKFELGKRNTHSLDEAAKATRRSKQKKYNDNSAITTEEERGKKTSRKVTSHMTRLGKTPESNLGKRSNHNITLRQEKGTFGDANPTKRGTPDGSNNLPKRNMLTHSNGTKESKQLRRIKQMASTCKTAGFTNKNVQAKIRGKNNQSEVNKVKPTINDTAFQPSWDGKQKLEERKDARQPPSKAIHIDANKNTKGIFNSNFTAAPIYNILCTNLKVHEGMTDFNSHTSGQSENFSHEKTSPCSSGKTEYASSVSSPGHKSSEFSIVEEGKKETRSPKRPNYKSHETLLYELIHTNDNKSRIKQFIEQSEGRQNECTNLCSQNATHRSGTTEVNTNDVNVKTNRMNSPPGKCHNEGAPNDHQDKSQKSTSNGQKEDLRKSHETLLYELINENDNRVKILNFLKRSNGREISPSQGCDTEGNYPKHNGHENDRLGEGAVKIIPHLLEAPPPLSSHSRSVKSPTTKCILPKWKTTQLCKMVENKNAPMYTIPSKYHNKYAPQKKIKAMTTKMQSTKEMKQKGSITINDKIRGGYKLTANKKGETKLSDVQSHDAPHQVSSKNPHSKGTSKGEHTQRRQIVTEKRGERNYLIFAKLKSGTTKHDIPKRPKSITIKLVHAKEKNENKKNIPSSNLIIKKQVDNRPTKSTHAGASWKVPIPSHMQIRQSKMAKQNGRITNQVNIKKCPIRQEAIPRQTEQKTKGEIPEEQKNSKEIAERTFQSDKKKSVQDGIIKIDHTKHKVNTITHTGVKKRKLLSGAEANARVKARKVQTEMIPKKINIQMMTTKLKKKIEKNDQSANNEEGQRVNSASDVKVSASKETTPSVVNPLKKVNTECIHILLEKKNRTHFTNPKEEAILRLFKKDVQKNSRNKDIQMSFSLYVSSPVVNPPMGQHLYSAFSNRMYHLLDTVHLNQVSPSDELEQKKLAKKQNSISHEGGNTYLSSAAQAFTKMKTMLTIHFYQTEGINSVRKCTTMTVQLLQFYQWSGKKANLVVMHGQTVCLNNVEEVKLMHQEKPHLANVDTATKEECKEPSTWLQAEVHSNHYAAGKVKNEDINTEIVGWENKISHSTIFITVPLVKWTIKSIIMSREEGKNAPFEESEKKIDPAKISAMHYQITTLDGDNKLTSDKVQTKKMCANVAKKGNTYVLAKKENYELGKLPSVDDEKGRMTSTCLTGTNIEDPKKDVVTIKGIIREGFAEGKGTLMIKDLKEGSQQMENGNPVQLSYENPFELKSGSPVQVSCENPFELKSGNPVQLPHTNDNKMTNQTTQPPNGDIEKEIFTIKQLIKEILTEMKNGLVKEAKTKKSKNSKKEKWRLKGVNGNAGINNLNKKGSKWKKGKDTSIEKVKEKDINVTASVSKMKLPTLEVGRIMNALEKDCVISISTEEDVQTSTREVTAVSDVSDESEVVVGAELSDADDAMMLEDVLCRNDVIVGHSVSYNSASTMLEDLHDQDNVMLMENASEHIDVVVVEDVGSENAPIMVEDVGREIFPMMVNTPSQTVPRLVDDLQGEIEVPNLVDELVCGLEDYKPSNENKMDDAPCRDAKKEEIRQEIKKLIEMVKELKREYTKEMEKEKCMITYSDETNVNAQIIDLPFDEDRTMLEDSPAGILTLQMKEEKTEKEFQHGMIKDHEEEQSYQLDVNKIATTLPEQINLKQKSKSCNDLENSKADNATTHSSRPTCTKRKNSLNERVKLKLMMRQSLKMGNSNEAKVKKRKEKEKLKQILKDILNAETIRIFLNDQAAENDLHEYQRKRSSPHVRAEREYVNAPGEAVTRAKEDTCVHSPTKSVNPLGDNPPSPSAKIPQLGQDICYKMDLHTLNDPCGEIPIHGKETAKGKRQNENSSTISERNEKIKKLMSSKRVTLNESLAMKRAFFNAQKKAGTEDITDDFFC</sequence>
<proteinExistence type="predicted"/>
<dbReference type="KEGG" id="pcot:PCOAH_00010040"/>
<feature type="compositionally biased region" description="Polar residues" evidence="2">
    <location>
        <begin position="890"/>
        <end position="909"/>
    </location>
</feature>
<feature type="compositionally biased region" description="Polar residues" evidence="2">
    <location>
        <begin position="2229"/>
        <end position="2240"/>
    </location>
</feature>
<feature type="compositionally biased region" description="Polar residues" evidence="2">
    <location>
        <begin position="106"/>
        <end position="123"/>
    </location>
</feature>
<feature type="compositionally biased region" description="Polar residues" evidence="2">
    <location>
        <begin position="657"/>
        <end position="672"/>
    </location>
</feature>
<feature type="compositionally biased region" description="Basic and acidic residues" evidence="2">
    <location>
        <begin position="1130"/>
        <end position="1146"/>
    </location>
</feature>
<gene>
    <name evidence="3" type="ORF">PCOAH_00010040</name>
</gene>
<feature type="region of interest" description="Disordered" evidence="2">
    <location>
        <begin position="1809"/>
        <end position="1833"/>
    </location>
</feature>
<feature type="region of interest" description="Disordered" evidence="2">
    <location>
        <begin position="1105"/>
        <end position="1146"/>
    </location>
</feature>
<feature type="compositionally biased region" description="Basic residues" evidence="2">
    <location>
        <begin position="139"/>
        <end position="149"/>
    </location>
</feature>
<keyword evidence="1" id="KW-0175">Coiled coil</keyword>
<feature type="region of interest" description="Disordered" evidence="2">
    <location>
        <begin position="1350"/>
        <end position="1378"/>
    </location>
</feature>
<organism evidence="3 4">
    <name type="scientific">Plasmodium coatneyi</name>
    <dbReference type="NCBI Taxonomy" id="208452"/>
    <lineage>
        <taxon>Eukaryota</taxon>
        <taxon>Sar</taxon>
        <taxon>Alveolata</taxon>
        <taxon>Apicomplexa</taxon>
        <taxon>Aconoidasida</taxon>
        <taxon>Haemosporida</taxon>
        <taxon>Plasmodiidae</taxon>
        <taxon>Plasmodium</taxon>
    </lineage>
</organism>
<feature type="region of interest" description="Disordered" evidence="2">
    <location>
        <begin position="349"/>
        <end position="376"/>
    </location>
</feature>
<reference evidence="4" key="1">
    <citation type="submission" date="2016-06" db="EMBL/GenBank/DDBJ databases">
        <title>First high quality genome sequence of Plasmodium coatneyi using continuous long reads from single molecule, real-time sequencing.</title>
        <authorList>
            <person name="Chien J.-T."/>
            <person name="Pakala S.B."/>
            <person name="Geraldo J.A."/>
            <person name="Lapp S.A."/>
            <person name="Barnwell J.W."/>
            <person name="Kissinger J.C."/>
            <person name="Galinski M.R."/>
            <person name="Humphrey J.C."/>
        </authorList>
    </citation>
    <scope>NUCLEOTIDE SEQUENCE [LARGE SCALE GENOMIC DNA]</scope>
    <source>
        <strain evidence="4">Hackeri</strain>
    </source>
</reference>
<feature type="compositionally biased region" description="Polar residues" evidence="2">
    <location>
        <begin position="804"/>
        <end position="822"/>
    </location>
</feature>
<evidence type="ECO:0000256" key="1">
    <source>
        <dbReference type="SAM" id="Coils"/>
    </source>
</evidence>
<feature type="region of interest" description="Disordered" evidence="2">
    <location>
        <begin position="2219"/>
        <end position="2247"/>
    </location>
</feature>
<feature type="compositionally biased region" description="Polar residues" evidence="2">
    <location>
        <begin position="1118"/>
        <end position="1129"/>
    </location>
</feature>
<feature type="region of interest" description="Disordered" evidence="2">
    <location>
        <begin position="791"/>
        <end position="846"/>
    </location>
</feature>
<dbReference type="VEuPathDB" id="PlasmoDB:PCOAH_00010040"/>
<feature type="region of interest" description="Disordered" evidence="2">
    <location>
        <begin position="272"/>
        <end position="300"/>
    </location>
</feature>
<feature type="compositionally biased region" description="Basic and acidic residues" evidence="2">
    <location>
        <begin position="2389"/>
        <end position="2400"/>
    </location>
</feature>
<accession>A0A1B1DV65</accession>
<evidence type="ECO:0000313" key="3">
    <source>
        <dbReference type="EMBL" id="ANQ06668.1"/>
    </source>
</evidence>
<feature type="compositionally biased region" description="Polar residues" evidence="2">
    <location>
        <begin position="1816"/>
        <end position="1831"/>
    </location>
</feature>
<dbReference type="EMBL" id="CP016243">
    <property type="protein sequence ID" value="ANQ06668.1"/>
    <property type="molecule type" value="Genomic_DNA"/>
</dbReference>
<feature type="region of interest" description="Disordered" evidence="2">
    <location>
        <begin position="2389"/>
        <end position="2409"/>
    </location>
</feature>
<evidence type="ECO:0000313" key="4">
    <source>
        <dbReference type="Proteomes" id="UP000092716"/>
    </source>
</evidence>
<feature type="compositionally biased region" description="Polar residues" evidence="2">
    <location>
        <begin position="624"/>
        <end position="638"/>
    </location>
</feature>
<name>A0A1B1DV65_9APIC</name>
<feature type="compositionally biased region" description="Basic and acidic residues" evidence="2">
    <location>
        <begin position="1105"/>
        <end position="1116"/>
    </location>
</feature>
<feature type="coiled-coil region" evidence="1">
    <location>
        <begin position="2106"/>
        <end position="2133"/>
    </location>
</feature>
<protein>
    <submittedName>
        <fullName evidence="3">Uncharacterized protein</fullName>
    </submittedName>
</protein>
<feature type="compositionally biased region" description="Polar residues" evidence="2">
    <location>
        <begin position="1356"/>
        <end position="1370"/>
    </location>
</feature>
<dbReference type="OrthoDB" id="372206at2759"/>
<feature type="region of interest" description="Disordered" evidence="2">
    <location>
        <begin position="722"/>
        <end position="749"/>
    </location>
</feature>
<feature type="compositionally biased region" description="Polar residues" evidence="2">
    <location>
        <begin position="288"/>
        <end position="300"/>
    </location>
</feature>
<feature type="region of interest" description="Disordered" evidence="2">
    <location>
        <begin position="94"/>
        <end position="150"/>
    </location>
</feature>
<evidence type="ECO:0000256" key="2">
    <source>
        <dbReference type="SAM" id="MobiDB-lite"/>
    </source>
</evidence>
<feature type="compositionally biased region" description="Basic residues" evidence="2">
    <location>
        <begin position="7"/>
        <end position="24"/>
    </location>
</feature>